<accession>A0ABQ4Y2S1</accession>
<organism evidence="3 4">
    <name type="scientific">Tanacetum coccineum</name>
    <dbReference type="NCBI Taxonomy" id="301880"/>
    <lineage>
        <taxon>Eukaryota</taxon>
        <taxon>Viridiplantae</taxon>
        <taxon>Streptophyta</taxon>
        <taxon>Embryophyta</taxon>
        <taxon>Tracheophyta</taxon>
        <taxon>Spermatophyta</taxon>
        <taxon>Magnoliopsida</taxon>
        <taxon>eudicotyledons</taxon>
        <taxon>Gunneridae</taxon>
        <taxon>Pentapetalae</taxon>
        <taxon>asterids</taxon>
        <taxon>campanulids</taxon>
        <taxon>Asterales</taxon>
        <taxon>Asteraceae</taxon>
        <taxon>Asteroideae</taxon>
        <taxon>Anthemideae</taxon>
        <taxon>Anthemidinae</taxon>
        <taxon>Tanacetum</taxon>
    </lineage>
</organism>
<proteinExistence type="predicted"/>
<dbReference type="Proteomes" id="UP001151760">
    <property type="component" value="Unassembled WGS sequence"/>
</dbReference>
<reference evidence="3" key="2">
    <citation type="submission" date="2022-01" db="EMBL/GenBank/DDBJ databases">
        <authorList>
            <person name="Yamashiro T."/>
            <person name="Shiraishi A."/>
            <person name="Satake H."/>
            <person name="Nakayama K."/>
        </authorList>
    </citation>
    <scope>NUCLEOTIDE SEQUENCE</scope>
</reference>
<evidence type="ECO:0000256" key="2">
    <source>
        <dbReference type="SAM" id="MobiDB-lite"/>
    </source>
</evidence>
<reference evidence="3" key="1">
    <citation type="journal article" date="2022" name="Int. J. Mol. Sci.">
        <title>Draft Genome of Tanacetum Coccineum: Genomic Comparison of Closely Related Tanacetum-Family Plants.</title>
        <authorList>
            <person name="Yamashiro T."/>
            <person name="Shiraishi A."/>
            <person name="Nakayama K."/>
            <person name="Satake H."/>
        </authorList>
    </citation>
    <scope>NUCLEOTIDE SEQUENCE</scope>
</reference>
<feature type="coiled-coil region" evidence="1">
    <location>
        <begin position="165"/>
        <end position="192"/>
    </location>
</feature>
<feature type="region of interest" description="Disordered" evidence="2">
    <location>
        <begin position="57"/>
        <end position="97"/>
    </location>
</feature>
<gene>
    <name evidence="3" type="ORF">Tco_0704811</name>
</gene>
<evidence type="ECO:0000313" key="4">
    <source>
        <dbReference type="Proteomes" id="UP001151760"/>
    </source>
</evidence>
<dbReference type="EMBL" id="BQNB010010046">
    <property type="protein sequence ID" value="GJS71970.1"/>
    <property type="molecule type" value="Genomic_DNA"/>
</dbReference>
<evidence type="ECO:0000256" key="1">
    <source>
        <dbReference type="SAM" id="Coils"/>
    </source>
</evidence>
<comment type="caution">
    <text evidence="3">The sequence shown here is derived from an EMBL/GenBank/DDBJ whole genome shotgun (WGS) entry which is preliminary data.</text>
</comment>
<keyword evidence="1" id="KW-0175">Coiled coil</keyword>
<sequence length="442" mass="47746">MGIRHAKAPNPSRLSKTWQSFKHPKNSLISSKPDHAHICTIILLPLRLADTAVASEAVPTTSGKSPSALKDGIISSSVTPTPEPSVPEDSSSTPKMGCSDPSCSMGIVVISSLGPGDELRPPRLRYFATSLKDHVTPPGYWAVLRNQSAASFLDAFNINSAQHTCMQRKEKIAALRARLEETEREAAKVVALRHHVFELEVGVIVKSQDIDTLSKQNAKLLSKVYALESGAKERIDMSHQAGGDCSIYKIVVGEAKVPELDASIVDYKHDIDNDLYPHMFTAIAGRRWILSHGVRLAVMKCAQSTEFRSALGKVISLEINKGIEEGLEARIEHGKSGQTLDRVEAYNPEFKDEFVSAITDFENLQRFQPSLDQVTVPIYSKSGSVSGEMFLSEVIPTAHAAAEKRGLCPPLLGGTSSSAPPHGSSLGVADYQVSTLVLSGDG</sequence>
<keyword evidence="4" id="KW-1185">Reference proteome</keyword>
<evidence type="ECO:0000313" key="3">
    <source>
        <dbReference type="EMBL" id="GJS71970.1"/>
    </source>
</evidence>
<protein>
    <submittedName>
        <fullName evidence="3">Uncharacterized protein</fullName>
    </submittedName>
</protein>
<name>A0ABQ4Y2S1_9ASTR</name>